<dbReference type="Gene3D" id="1.25.40.10">
    <property type="entry name" value="Tetratricopeptide repeat domain"/>
    <property type="match status" value="2"/>
</dbReference>
<accession>A0AA52H8Q8</accession>
<organism evidence="3 4">
    <name type="scientific">Temperatibacter marinus</name>
    <dbReference type="NCBI Taxonomy" id="1456591"/>
    <lineage>
        <taxon>Bacteria</taxon>
        <taxon>Pseudomonadati</taxon>
        <taxon>Pseudomonadota</taxon>
        <taxon>Alphaproteobacteria</taxon>
        <taxon>Kordiimonadales</taxon>
        <taxon>Temperatibacteraceae</taxon>
        <taxon>Temperatibacter</taxon>
    </lineage>
</organism>
<dbReference type="AlphaFoldDB" id="A0AA52H8Q8"/>
<reference evidence="3" key="1">
    <citation type="submission" date="2023-04" db="EMBL/GenBank/DDBJ databases">
        <title>Complete genome sequence of Temperatibacter marinus.</title>
        <authorList>
            <person name="Rong J.-C."/>
            <person name="Yi M.-L."/>
            <person name="Zhao Q."/>
        </authorList>
    </citation>
    <scope>NUCLEOTIDE SEQUENCE</scope>
    <source>
        <strain evidence="3">NBRC 110045</strain>
    </source>
</reference>
<dbReference type="PANTHER" id="PTHR12788:SF10">
    <property type="entry name" value="PROTEIN-TYROSINE SULFOTRANSFERASE"/>
    <property type="match status" value="1"/>
</dbReference>
<dbReference type="Gene3D" id="3.40.50.300">
    <property type="entry name" value="P-loop containing nucleotide triphosphate hydrolases"/>
    <property type="match status" value="1"/>
</dbReference>
<evidence type="ECO:0000313" key="4">
    <source>
        <dbReference type="Proteomes" id="UP001268683"/>
    </source>
</evidence>
<dbReference type="Pfam" id="PF13432">
    <property type="entry name" value="TPR_16"/>
    <property type="match status" value="1"/>
</dbReference>
<dbReference type="Proteomes" id="UP001268683">
    <property type="component" value="Chromosome"/>
</dbReference>
<protein>
    <submittedName>
        <fullName evidence="3">Sulfotransferase</fullName>
    </submittedName>
</protein>
<dbReference type="Pfam" id="PF13469">
    <property type="entry name" value="Sulfotransfer_3"/>
    <property type="match status" value="1"/>
</dbReference>
<keyword evidence="2" id="KW-0802">TPR repeat</keyword>
<sequence length="533" mass="60312">MTQAKSSPKMEDVDVRKFLKRGYDAFNSGSLEQAIQCAKLVLKYRPDVAEAHFLVGLLSLEQKKYNMASKAFQTVTNLNPQSSAGYAQLARVFVIMGQYNNAQLALDTFESLPVSEANVMDIAGTAYSLTGRQDKAVTWYTKAIDTEARPLFKLNRAKALMFTGDFGQARRDLDEIIQTNPEAGMPHWMLSRLSKAQDKGHIEQMLPLAQSLDNCSVDAPFLWYGLGKEYEDLEEWDSAIQAYKRGAIAQRSQIAYDEEVERELFKALHKTFTAEWFSSKRGEGVTTKAPIFIIGQPRTGTTLVERILSAHNDVHSAGELQQFRLALRQITNVNSPHVMDATVIDAAKDMDVTELGQLYLDTSQSMRGDKLHFVDKLPVNYMYAPLIAAALPGAKFIHLVRGAEDSCVSSFKQLFADAYAHSYDLEEMARHHLRYRRLMDQWRHVLGGRMFEISYESLVQDVEKHAQDLIKFVGLEWEEACLDFHTQKAAVTTASAAQVREKAHTNSVERWRRFEQHLEPMLTILSQSDVHKG</sequence>
<dbReference type="Pfam" id="PF13181">
    <property type="entry name" value="TPR_8"/>
    <property type="match status" value="1"/>
</dbReference>
<dbReference type="InterPro" id="IPR027417">
    <property type="entry name" value="P-loop_NTPase"/>
</dbReference>
<proteinExistence type="predicted"/>
<dbReference type="SMART" id="SM00028">
    <property type="entry name" value="TPR"/>
    <property type="match status" value="4"/>
</dbReference>
<dbReference type="RefSeq" id="WP_310797929.1">
    <property type="nucleotide sequence ID" value="NZ_CP123872.1"/>
</dbReference>
<dbReference type="InterPro" id="IPR026634">
    <property type="entry name" value="TPST-like"/>
</dbReference>
<feature type="repeat" description="TPR" evidence="2">
    <location>
        <begin position="49"/>
        <end position="82"/>
    </location>
</feature>
<evidence type="ECO:0000256" key="1">
    <source>
        <dbReference type="ARBA" id="ARBA00022679"/>
    </source>
</evidence>
<dbReference type="InterPro" id="IPR011990">
    <property type="entry name" value="TPR-like_helical_dom_sf"/>
</dbReference>
<dbReference type="PROSITE" id="PS50005">
    <property type="entry name" value="TPR"/>
    <property type="match status" value="1"/>
</dbReference>
<keyword evidence="1" id="KW-0808">Transferase</keyword>
<gene>
    <name evidence="3" type="ORF">QGN29_11095</name>
</gene>
<keyword evidence="4" id="KW-1185">Reference proteome</keyword>
<dbReference type="GO" id="GO:0008476">
    <property type="term" value="F:protein-tyrosine sulfotransferase activity"/>
    <property type="evidence" value="ECO:0007669"/>
    <property type="project" value="InterPro"/>
</dbReference>
<name>A0AA52H8Q8_9PROT</name>
<evidence type="ECO:0000256" key="2">
    <source>
        <dbReference type="PROSITE-ProRule" id="PRU00339"/>
    </source>
</evidence>
<dbReference type="SUPFAM" id="SSF48452">
    <property type="entry name" value="TPR-like"/>
    <property type="match status" value="2"/>
</dbReference>
<dbReference type="InterPro" id="IPR019734">
    <property type="entry name" value="TPR_rpt"/>
</dbReference>
<dbReference type="KEGG" id="tmk:QGN29_11095"/>
<dbReference type="SUPFAM" id="SSF52540">
    <property type="entry name" value="P-loop containing nucleoside triphosphate hydrolases"/>
    <property type="match status" value="1"/>
</dbReference>
<dbReference type="PANTHER" id="PTHR12788">
    <property type="entry name" value="PROTEIN-TYROSINE SULFOTRANSFERASE 2"/>
    <property type="match status" value="1"/>
</dbReference>
<evidence type="ECO:0000313" key="3">
    <source>
        <dbReference type="EMBL" id="WND02094.1"/>
    </source>
</evidence>
<dbReference type="EMBL" id="CP123872">
    <property type="protein sequence ID" value="WND02094.1"/>
    <property type="molecule type" value="Genomic_DNA"/>
</dbReference>